<accession>A0A4C1Z8M9</accession>
<name>A0A4C1Z8M9_EUMVA</name>
<comment type="caution">
    <text evidence="2">The sequence shown here is derived from an EMBL/GenBank/DDBJ whole genome shotgun (WGS) entry which is preliminary data.</text>
</comment>
<sequence>MKRAARRPAGGRHPNGTESAPTSLGPFIIQQITSLFARRADPGSRPDSFSLLFKVNKQRLAYGKAVKARLRCSIMECQCLPSGSIIKL</sequence>
<reference evidence="2 3" key="1">
    <citation type="journal article" date="2019" name="Commun. Biol.">
        <title>The bagworm genome reveals a unique fibroin gene that provides high tensile strength.</title>
        <authorList>
            <person name="Kono N."/>
            <person name="Nakamura H."/>
            <person name="Ohtoshi R."/>
            <person name="Tomita M."/>
            <person name="Numata K."/>
            <person name="Arakawa K."/>
        </authorList>
    </citation>
    <scope>NUCLEOTIDE SEQUENCE [LARGE SCALE GENOMIC DNA]</scope>
</reference>
<feature type="compositionally biased region" description="Basic residues" evidence="1">
    <location>
        <begin position="1"/>
        <end position="10"/>
    </location>
</feature>
<dbReference type="Proteomes" id="UP000299102">
    <property type="component" value="Unassembled WGS sequence"/>
</dbReference>
<feature type="region of interest" description="Disordered" evidence="1">
    <location>
        <begin position="1"/>
        <end position="23"/>
    </location>
</feature>
<gene>
    <name evidence="2" type="ORF">EVAR_103426_1</name>
</gene>
<evidence type="ECO:0000313" key="3">
    <source>
        <dbReference type="Proteomes" id="UP000299102"/>
    </source>
</evidence>
<evidence type="ECO:0000313" key="2">
    <source>
        <dbReference type="EMBL" id="GBP84238.1"/>
    </source>
</evidence>
<keyword evidence="3" id="KW-1185">Reference proteome</keyword>
<proteinExistence type="predicted"/>
<dbReference type="AlphaFoldDB" id="A0A4C1Z8M9"/>
<organism evidence="2 3">
    <name type="scientific">Eumeta variegata</name>
    <name type="common">Bagworm moth</name>
    <name type="synonym">Eumeta japonica</name>
    <dbReference type="NCBI Taxonomy" id="151549"/>
    <lineage>
        <taxon>Eukaryota</taxon>
        <taxon>Metazoa</taxon>
        <taxon>Ecdysozoa</taxon>
        <taxon>Arthropoda</taxon>
        <taxon>Hexapoda</taxon>
        <taxon>Insecta</taxon>
        <taxon>Pterygota</taxon>
        <taxon>Neoptera</taxon>
        <taxon>Endopterygota</taxon>
        <taxon>Lepidoptera</taxon>
        <taxon>Glossata</taxon>
        <taxon>Ditrysia</taxon>
        <taxon>Tineoidea</taxon>
        <taxon>Psychidae</taxon>
        <taxon>Oiketicinae</taxon>
        <taxon>Eumeta</taxon>
    </lineage>
</organism>
<dbReference type="EMBL" id="BGZK01001667">
    <property type="protein sequence ID" value="GBP84238.1"/>
    <property type="molecule type" value="Genomic_DNA"/>
</dbReference>
<protein>
    <submittedName>
        <fullName evidence="2">Uncharacterized protein</fullName>
    </submittedName>
</protein>
<evidence type="ECO:0000256" key="1">
    <source>
        <dbReference type="SAM" id="MobiDB-lite"/>
    </source>
</evidence>